<evidence type="ECO:0000313" key="2">
    <source>
        <dbReference type="EMBL" id="EAU54432.1"/>
    </source>
</evidence>
<name>Q0EYX5_9PROT</name>
<keyword evidence="1" id="KW-0472">Membrane</keyword>
<proteinExistence type="predicted"/>
<dbReference type="InParanoid" id="Q0EYX5"/>
<protein>
    <submittedName>
        <fullName evidence="2">Uncharacterized protein</fullName>
    </submittedName>
</protein>
<keyword evidence="1" id="KW-0812">Transmembrane</keyword>
<dbReference type="OrthoDB" id="5294153at2"/>
<reference evidence="2 3" key="1">
    <citation type="submission" date="2006-09" db="EMBL/GenBank/DDBJ databases">
        <authorList>
            <person name="Emerson D."/>
            <person name="Ferriera S."/>
            <person name="Johnson J."/>
            <person name="Kravitz S."/>
            <person name="Halpern A."/>
            <person name="Remington K."/>
            <person name="Beeson K."/>
            <person name="Tran B."/>
            <person name="Rogers Y.-H."/>
            <person name="Friedman R."/>
            <person name="Venter J.C."/>
        </authorList>
    </citation>
    <scope>NUCLEOTIDE SEQUENCE [LARGE SCALE GENOMIC DNA]</scope>
    <source>
        <strain evidence="2 3">PV-1</strain>
    </source>
</reference>
<dbReference type="EMBL" id="AATS01000008">
    <property type="protein sequence ID" value="EAU54432.1"/>
    <property type="molecule type" value="Genomic_DNA"/>
</dbReference>
<keyword evidence="1" id="KW-1133">Transmembrane helix</keyword>
<evidence type="ECO:0000313" key="3">
    <source>
        <dbReference type="Proteomes" id="UP000005297"/>
    </source>
</evidence>
<accession>Q0EYX5</accession>
<dbReference type="AlphaFoldDB" id="Q0EYX5"/>
<dbReference type="Proteomes" id="UP000005297">
    <property type="component" value="Unassembled WGS sequence"/>
</dbReference>
<dbReference type="HOGENOM" id="CLU_1516148_0_0_0"/>
<keyword evidence="3" id="KW-1185">Reference proteome</keyword>
<sequence>MQRSDVHLWRWFMLILLLVAGAGFILQRDAWMDNRWFRSSLMRVGIDLPARSKDWRIEPESIKPQWITREDGSRILLIHGSIENLLAIDMPLPRLMVTFFSAGQPDEALSASVAHFIRLPQQDHLHGSDFLNPARDLSTVPANSHHAFVILMQHVPENTADFTLLPTMKTASEPAPG</sequence>
<comment type="caution">
    <text evidence="2">The sequence shown here is derived from an EMBL/GenBank/DDBJ whole genome shotgun (WGS) entry which is preliminary data.</text>
</comment>
<gene>
    <name evidence="2" type="ORF">SPV1_08441</name>
</gene>
<evidence type="ECO:0000256" key="1">
    <source>
        <dbReference type="SAM" id="Phobius"/>
    </source>
</evidence>
<organism evidence="2 3">
    <name type="scientific">Mariprofundus ferrooxydans PV-1</name>
    <dbReference type="NCBI Taxonomy" id="314345"/>
    <lineage>
        <taxon>Bacteria</taxon>
        <taxon>Pseudomonadati</taxon>
        <taxon>Pseudomonadota</taxon>
        <taxon>Candidatius Mariprofundia</taxon>
        <taxon>Mariprofundales</taxon>
        <taxon>Mariprofundaceae</taxon>
        <taxon>Mariprofundus</taxon>
    </lineage>
</organism>
<feature type="transmembrane region" description="Helical" evidence="1">
    <location>
        <begin position="6"/>
        <end position="26"/>
    </location>
</feature>